<dbReference type="STRING" id="137246.A0A401TK95"/>
<reference evidence="8 9" key="1">
    <citation type="journal article" date="2018" name="Nat. Ecol. Evol.">
        <title>Shark genomes provide insights into elasmobranch evolution and the origin of vertebrates.</title>
        <authorList>
            <person name="Hara Y"/>
            <person name="Yamaguchi K"/>
            <person name="Onimaru K"/>
            <person name="Kadota M"/>
            <person name="Koyanagi M"/>
            <person name="Keeley SD"/>
            <person name="Tatsumi K"/>
            <person name="Tanaka K"/>
            <person name="Motone F"/>
            <person name="Kageyama Y"/>
            <person name="Nozu R"/>
            <person name="Adachi N"/>
            <person name="Nishimura O"/>
            <person name="Nakagawa R"/>
            <person name="Tanegashima C"/>
            <person name="Kiyatake I"/>
            <person name="Matsumoto R"/>
            <person name="Murakumo K"/>
            <person name="Nishida K"/>
            <person name="Terakita A"/>
            <person name="Kuratani S"/>
            <person name="Sato K"/>
            <person name="Hyodo S Kuraku.S."/>
        </authorList>
    </citation>
    <scope>NUCLEOTIDE SEQUENCE [LARGE SCALE GENOMIC DNA]</scope>
</reference>
<comment type="similarity">
    <text evidence="6">Belongs to the ARTD/PARP family.</text>
</comment>
<dbReference type="InterPro" id="IPR051838">
    <property type="entry name" value="ARTD_PARP"/>
</dbReference>
<evidence type="ECO:0000256" key="6">
    <source>
        <dbReference type="ARBA" id="ARBA00024347"/>
    </source>
</evidence>
<keyword evidence="2" id="KW-0808">Transferase</keyword>
<protein>
    <recommendedName>
        <fullName evidence="7">PARP16 N-terminal domain-containing protein</fullName>
    </recommendedName>
</protein>
<evidence type="ECO:0000259" key="7">
    <source>
        <dbReference type="Pfam" id="PF18084"/>
    </source>
</evidence>
<gene>
    <name evidence="8" type="ORF">chiPu_0027226</name>
</gene>
<dbReference type="GO" id="GO:0016779">
    <property type="term" value="F:nucleotidyltransferase activity"/>
    <property type="evidence" value="ECO:0007669"/>
    <property type="project" value="UniProtKB-KW"/>
</dbReference>
<comment type="caution">
    <text evidence="8">The sequence shown here is derived from an EMBL/GenBank/DDBJ whole genome shotgun (WGS) entry which is preliminary data.</text>
</comment>
<evidence type="ECO:0000256" key="1">
    <source>
        <dbReference type="ARBA" id="ARBA00022676"/>
    </source>
</evidence>
<keyword evidence="4" id="KW-0013">ADP-ribosylation</keyword>
<evidence type="ECO:0000256" key="4">
    <source>
        <dbReference type="ARBA" id="ARBA00022765"/>
    </source>
</evidence>
<dbReference type="EMBL" id="BEZZ01098301">
    <property type="protein sequence ID" value="GCC43071.1"/>
    <property type="molecule type" value="Genomic_DNA"/>
</dbReference>
<evidence type="ECO:0000256" key="3">
    <source>
        <dbReference type="ARBA" id="ARBA00022695"/>
    </source>
</evidence>
<accession>A0A401TK95</accession>
<dbReference type="PANTHER" id="PTHR21328">
    <property type="entry name" value="POLY ADP-RIBOSE POLYMERASE FAMILY, MEMBER PARP"/>
    <property type="match status" value="1"/>
</dbReference>
<evidence type="ECO:0000256" key="5">
    <source>
        <dbReference type="ARBA" id="ARBA00023027"/>
    </source>
</evidence>
<evidence type="ECO:0000313" key="9">
    <source>
        <dbReference type="Proteomes" id="UP000287033"/>
    </source>
</evidence>
<feature type="domain" description="PARP16 N-terminal" evidence="7">
    <location>
        <begin position="16"/>
        <end position="62"/>
    </location>
</feature>
<keyword evidence="9" id="KW-1185">Reference proteome</keyword>
<keyword evidence="3" id="KW-0548">Nucleotidyltransferase</keyword>
<dbReference type="Proteomes" id="UP000287033">
    <property type="component" value="Unassembled WGS sequence"/>
</dbReference>
<evidence type="ECO:0000256" key="2">
    <source>
        <dbReference type="ARBA" id="ARBA00022679"/>
    </source>
</evidence>
<keyword evidence="1" id="KW-0328">Glycosyltransferase</keyword>
<name>A0A401TK95_CHIPU</name>
<organism evidence="8 9">
    <name type="scientific">Chiloscyllium punctatum</name>
    <name type="common">Brownbanded bambooshark</name>
    <name type="synonym">Hemiscyllium punctatum</name>
    <dbReference type="NCBI Taxonomy" id="137246"/>
    <lineage>
        <taxon>Eukaryota</taxon>
        <taxon>Metazoa</taxon>
        <taxon>Chordata</taxon>
        <taxon>Craniata</taxon>
        <taxon>Vertebrata</taxon>
        <taxon>Chondrichthyes</taxon>
        <taxon>Elasmobranchii</taxon>
        <taxon>Galeomorphii</taxon>
        <taxon>Galeoidea</taxon>
        <taxon>Orectolobiformes</taxon>
        <taxon>Hemiscylliidae</taxon>
        <taxon>Chiloscyllium</taxon>
    </lineage>
</organism>
<feature type="non-terminal residue" evidence="8">
    <location>
        <position position="62"/>
    </location>
</feature>
<sequence>MPEARALRPGDTAEESVRRDLLAADLRCSLFMSALQSYRRDSVLRPFPASYYSGDYKDFDGL</sequence>
<proteinExistence type="inferred from homology"/>
<dbReference type="GO" id="GO:0016757">
    <property type="term" value="F:glycosyltransferase activity"/>
    <property type="evidence" value="ECO:0007669"/>
    <property type="project" value="UniProtKB-KW"/>
</dbReference>
<dbReference type="InterPro" id="IPR041400">
    <property type="entry name" value="PARP16_N"/>
</dbReference>
<dbReference type="AlphaFoldDB" id="A0A401TK95"/>
<keyword evidence="5" id="KW-0520">NAD</keyword>
<evidence type="ECO:0000313" key="8">
    <source>
        <dbReference type="EMBL" id="GCC43071.1"/>
    </source>
</evidence>
<dbReference type="Pfam" id="PF18084">
    <property type="entry name" value="ARTD15_N"/>
    <property type="match status" value="1"/>
</dbReference>
<dbReference type="OrthoDB" id="19501at2759"/>